<dbReference type="InterPro" id="IPR000528">
    <property type="entry name" value="Plant_nsLTP"/>
</dbReference>
<dbReference type="GO" id="GO:0006869">
    <property type="term" value="P:lipid transport"/>
    <property type="evidence" value="ECO:0007669"/>
    <property type="project" value="InterPro"/>
</dbReference>
<dbReference type="GO" id="GO:0008289">
    <property type="term" value="F:lipid binding"/>
    <property type="evidence" value="ECO:0007669"/>
    <property type="project" value="UniProtKB-KW"/>
</dbReference>
<dbReference type="Pfam" id="PF00234">
    <property type="entry name" value="Tryp_alpha_amyl"/>
    <property type="match status" value="1"/>
</dbReference>
<dbReference type="InParanoid" id="A0A251S1T8"/>
<reference evidence="6" key="3">
    <citation type="submission" date="2020-06" db="EMBL/GenBank/DDBJ databases">
        <title>Helianthus annuus Genome sequencing and assembly Release 2.</title>
        <authorList>
            <person name="Gouzy J."/>
            <person name="Langlade N."/>
            <person name="Munos S."/>
        </authorList>
    </citation>
    <scope>NUCLEOTIDE SEQUENCE</scope>
    <source>
        <tissue evidence="6">Leaves</tissue>
    </source>
</reference>
<dbReference type="PROSITE" id="PS00597">
    <property type="entry name" value="PLANT_LTP"/>
    <property type="match status" value="1"/>
</dbReference>
<evidence type="ECO:0000313" key="6">
    <source>
        <dbReference type="EMBL" id="KAF5761543.1"/>
    </source>
</evidence>
<dbReference type="EMBL" id="CM007905">
    <property type="protein sequence ID" value="OTF92638.1"/>
    <property type="molecule type" value="Genomic_DNA"/>
</dbReference>
<dbReference type="InterPro" id="IPR036312">
    <property type="entry name" value="Bifun_inhib/LTP/seed_sf"/>
</dbReference>
<comment type="function">
    <text evidence="4">Plant non-specific lipid-transfer proteins transfer phospholipids as well as galactolipids across membranes. May play a role in wax or cutin deposition in the cell walls of expanding epidermal cells and certain secretory tissues.</text>
</comment>
<dbReference type="Gramene" id="mRNA:HanXRQr2_Chr16g0766341">
    <property type="protein sequence ID" value="mRNA:HanXRQr2_Chr16g0766341"/>
    <property type="gene ID" value="HanXRQr2_Chr16g0766341"/>
</dbReference>
<dbReference type="SUPFAM" id="SSF47699">
    <property type="entry name" value="Bifunctional inhibitor/lipid-transfer protein/seed storage 2S albumin"/>
    <property type="match status" value="1"/>
</dbReference>
<evidence type="ECO:0000256" key="3">
    <source>
        <dbReference type="ARBA" id="ARBA00023121"/>
    </source>
</evidence>
<protein>
    <recommendedName>
        <fullName evidence="4">Non-specific lipid-transfer protein</fullName>
    </recommendedName>
</protein>
<dbReference type="AlphaFoldDB" id="A0A251S1T8"/>
<sequence length="138" mass="15761">MTHERKKNNLRHFFSIKSNITMGLIQRMWSIIAFGLLLVSWKLRVLAAPNCALVVPMLAPCIGFMNGQEPSNLCCMSVENLTIMGKTKDDRVAMCECIKQVARLINYDPKRLPLLPKKCRVNSFFPPIDSEYDCGRVR</sequence>
<dbReference type="SMART" id="SM00499">
    <property type="entry name" value="AAI"/>
    <property type="match status" value="1"/>
</dbReference>
<dbReference type="PANTHER" id="PTHR33076">
    <property type="entry name" value="NON-SPECIFIC LIPID-TRANSFER PROTEIN 2-RELATED"/>
    <property type="match status" value="1"/>
</dbReference>
<keyword evidence="3 4" id="KW-0446">Lipid-binding</keyword>
<name>A0A251S1T8_HELAN</name>
<dbReference type="CDD" id="cd01960">
    <property type="entry name" value="nsLTP1"/>
    <property type="match status" value="1"/>
</dbReference>
<dbReference type="OMA" id="VAMCECI"/>
<accession>A0A251S1T8</accession>
<keyword evidence="2 4" id="KW-0813">Transport</keyword>
<dbReference type="PRINTS" id="PR00382">
    <property type="entry name" value="LIPIDTRNSFER"/>
</dbReference>
<feature type="domain" description="Bifunctional inhibitor/plant lipid transfer protein/seed storage helical" evidence="5">
    <location>
        <begin position="51"/>
        <end position="134"/>
    </location>
</feature>
<dbReference type="EMBL" id="MNCJ02000331">
    <property type="protein sequence ID" value="KAF5761543.1"/>
    <property type="molecule type" value="Genomic_DNA"/>
</dbReference>
<evidence type="ECO:0000313" key="7">
    <source>
        <dbReference type="EMBL" id="OTF92638.1"/>
    </source>
</evidence>
<dbReference type="Proteomes" id="UP000215914">
    <property type="component" value="Chromosome 16"/>
</dbReference>
<reference evidence="7" key="2">
    <citation type="submission" date="2017-02" db="EMBL/GenBank/DDBJ databases">
        <title>Sunflower complete genome.</title>
        <authorList>
            <person name="Langlade N."/>
            <person name="Munos S."/>
        </authorList>
    </citation>
    <scope>NUCLEOTIDE SEQUENCE [LARGE SCALE GENOMIC DNA]</scope>
    <source>
        <tissue evidence="7">Leaves</tissue>
    </source>
</reference>
<reference evidence="6 8" key="1">
    <citation type="journal article" date="2017" name="Nature">
        <title>The sunflower genome provides insights into oil metabolism, flowering and Asterid evolution.</title>
        <authorList>
            <person name="Badouin H."/>
            <person name="Gouzy J."/>
            <person name="Grassa C.J."/>
            <person name="Murat F."/>
            <person name="Staton S.E."/>
            <person name="Cottret L."/>
            <person name="Lelandais-Briere C."/>
            <person name="Owens G.L."/>
            <person name="Carrere S."/>
            <person name="Mayjonade B."/>
            <person name="Legrand L."/>
            <person name="Gill N."/>
            <person name="Kane N.C."/>
            <person name="Bowers J.E."/>
            <person name="Hubner S."/>
            <person name="Bellec A."/>
            <person name="Berard A."/>
            <person name="Berges H."/>
            <person name="Blanchet N."/>
            <person name="Boniface M.C."/>
            <person name="Brunel D."/>
            <person name="Catrice O."/>
            <person name="Chaidir N."/>
            <person name="Claudel C."/>
            <person name="Donnadieu C."/>
            <person name="Faraut T."/>
            <person name="Fievet G."/>
            <person name="Helmstetter N."/>
            <person name="King M."/>
            <person name="Knapp S.J."/>
            <person name="Lai Z."/>
            <person name="Le Paslier M.C."/>
            <person name="Lippi Y."/>
            <person name="Lorenzon L."/>
            <person name="Mandel J.R."/>
            <person name="Marage G."/>
            <person name="Marchand G."/>
            <person name="Marquand E."/>
            <person name="Bret-Mestries E."/>
            <person name="Morien E."/>
            <person name="Nambeesan S."/>
            <person name="Nguyen T."/>
            <person name="Pegot-Espagnet P."/>
            <person name="Pouilly N."/>
            <person name="Raftis F."/>
            <person name="Sallet E."/>
            <person name="Schiex T."/>
            <person name="Thomas J."/>
            <person name="Vandecasteele C."/>
            <person name="Vares D."/>
            <person name="Vear F."/>
            <person name="Vautrin S."/>
            <person name="Crespi M."/>
            <person name="Mangin B."/>
            <person name="Burke J.M."/>
            <person name="Salse J."/>
            <person name="Munos S."/>
            <person name="Vincourt P."/>
            <person name="Rieseberg L.H."/>
            <person name="Langlade N.B."/>
        </authorList>
    </citation>
    <scope>NUCLEOTIDE SEQUENCE [LARGE SCALE GENOMIC DNA]</scope>
    <source>
        <strain evidence="8">cv. SF193</strain>
        <tissue evidence="6">Leaves</tissue>
    </source>
</reference>
<dbReference type="Gene3D" id="1.10.110.10">
    <property type="entry name" value="Plant lipid-transfer and hydrophobic proteins"/>
    <property type="match status" value="1"/>
</dbReference>
<dbReference type="InterPro" id="IPR016140">
    <property type="entry name" value="Bifunc_inhib/LTP/seed_store"/>
</dbReference>
<evidence type="ECO:0000256" key="2">
    <source>
        <dbReference type="ARBA" id="ARBA00022448"/>
    </source>
</evidence>
<evidence type="ECO:0000256" key="4">
    <source>
        <dbReference type="RuleBase" id="RU000628"/>
    </source>
</evidence>
<evidence type="ECO:0000256" key="1">
    <source>
        <dbReference type="ARBA" id="ARBA00009748"/>
    </source>
</evidence>
<comment type="similarity">
    <text evidence="1 4">Belongs to the plant LTP family.</text>
</comment>
<proteinExistence type="inferred from homology"/>
<organism evidence="7 8">
    <name type="scientific">Helianthus annuus</name>
    <name type="common">Common sunflower</name>
    <dbReference type="NCBI Taxonomy" id="4232"/>
    <lineage>
        <taxon>Eukaryota</taxon>
        <taxon>Viridiplantae</taxon>
        <taxon>Streptophyta</taxon>
        <taxon>Embryophyta</taxon>
        <taxon>Tracheophyta</taxon>
        <taxon>Spermatophyta</taxon>
        <taxon>Magnoliopsida</taxon>
        <taxon>eudicotyledons</taxon>
        <taxon>Gunneridae</taxon>
        <taxon>Pentapetalae</taxon>
        <taxon>asterids</taxon>
        <taxon>campanulids</taxon>
        <taxon>Asterales</taxon>
        <taxon>Asteraceae</taxon>
        <taxon>Asteroideae</taxon>
        <taxon>Heliantheae alliance</taxon>
        <taxon>Heliantheae</taxon>
        <taxon>Helianthus</taxon>
    </lineage>
</organism>
<evidence type="ECO:0000313" key="8">
    <source>
        <dbReference type="Proteomes" id="UP000215914"/>
    </source>
</evidence>
<gene>
    <name evidence="7" type="primary">NLTP6</name>
    <name evidence="7" type="ORF">HannXRQ_Chr16g0524091</name>
    <name evidence="6" type="ORF">HanXRQr2_Chr16g0766341</name>
</gene>
<evidence type="ECO:0000259" key="5">
    <source>
        <dbReference type="SMART" id="SM00499"/>
    </source>
</evidence>
<keyword evidence="8" id="KW-1185">Reference proteome</keyword>